<reference evidence="9" key="3">
    <citation type="submission" date="2025-09" db="UniProtKB">
        <authorList>
            <consortium name="Ensembl"/>
        </authorList>
    </citation>
    <scope>IDENTIFICATION</scope>
</reference>
<dbReference type="GO" id="GO:0061668">
    <property type="term" value="P:mitochondrial ribosome assembly"/>
    <property type="evidence" value="ECO:0007669"/>
    <property type="project" value="TreeGrafter"/>
</dbReference>
<dbReference type="GO" id="GO:0006355">
    <property type="term" value="P:regulation of DNA-templated transcription"/>
    <property type="evidence" value="ECO:0007669"/>
    <property type="project" value="UniProtKB-ARBA"/>
</dbReference>
<reference evidence="9" key="2">
    <citation type="submission" date="2025-08" db="UniProtKB">
        <authorList>
            <consortium name="Ensembl"/>
        </authorList>
    </citation>
    <scope>IDENTIFICATION</scope>
</reference>
<dbReference type="Ensembl" id="ENSTNIT00000012235.1">
    <property type="protein sequence ID" value="ENSTNIP00000012044.1"/>
    <property type="gene ID" value="ENSTNIG00000009184.1"/>
</dbReference>
<dbReference type="InterPro" id="IPR003690">
    <property type="entry name" value="MTERF"/>
</dbReference>
<organism evidence="9 10">
    <name type="scientific">Tetraodon nigroviridis</name>
    <name type="common">Spotted green pufferfish</name>
    <name type="synonym">Chelonodon nigroviridis</name>
    <dbReference type="NCBI Taxonomy" id="99883"/>
    <lineage>
        <taxon>Eukaryota</taxon>
        <taxon>Metazoa</taxon>
        <taxon>Chordata</taxon>
        <taxon>Craniata</taxon>
        <taxon>Vertebrata</taxon>
        <taxon>Euteleostomi</taxon>
        <taxon>Actinopterygii</taxon>
        <taxon>Neopterygii</taxon>
        <taxon>Teleostei</taxon>
        <taxon>Neoteleostei</taxon>
        <taxon>Acanthomorphata</taxon>
        <taxon>Eupercaria</taxon>
        <taxon>Tetraodontiformes</taxon>
        <taxon>Tetradontoidea</taxon>
        <taxon>Tetraodontidae</taxon>
        <taxon>Tetraodon</taxon>
    </lineage>
</organism>
<dbReference type="GO" id="GO:0005739">
    <property type="term" value="C:mitochondrion"/>
    <property type="evidence" value="ECO:0007669"/>
    <property type="project" value="UniProtKB-SubCell"/>
</dbReference>
<keyword evidence="6" id="KW-0804">Transcription</keyword>
<dbReference type="GO" id="GO:0006390">
    <property type="term" value="P:mitochondrial transcription"/>
    <property type="evidence" value="ECO:0007669"/>
    <property type="project" value="TreeGrafter"/>
</dbReference>
<dbReference type="GO" id="GO:0003676">
    <property type="term" value="F:nucleic acid binding"/>
    <property type="evidence" value="ECO:0007669"/>
    <property type="project" value="InterPro"/>
</dbReference>
<comment type="similarity">
    <text evidence="2">Belongs to the mTERF family.</text>
</comment>
<keyword evidence="5" id="KW-0496">Mitochondrion</keyword>
<keyword evidence="10" id="KW-1185">Reference proteome</keyword>
<accession>H3CUW0</accession>
<reference evidence="10" key="1">
    <citation type="journal article" date="2004" name="Nature">
        <title>Genome duplication in the teleost fish Tetraodon nigroviridis reveals the early vertebrate proto-karyotype.</title>
        <authorList>
            <person name="Jaillon O."/>
            <person name="Aury J.-M."/>
            <person name="Brunet F."/>
            <person name="Petit J.-L."/>
            <person name="Stange-Thomann N."/>
            <person name="Mauceli E."/>
            <person name="Bouneau L."/>
            <person name="Fischer C."/>
            <person name="Ozouf-Costaz C."/>
            <person name="Bernot A."/>
            <person name="Nicaud S."/>
            <person name="Jaffe D."/>
            <person name="Fisher S."/>
            <person name="Lutfalla G."/>
            <person name="Dossat C."/>
            <person name="Segurens B."/>
            <person name="Dasilva C."/>
            <person name="Salanoubat M."/>
            <person name="Levy M."/>
            <person name="Boudet N."/>
            <person name="Castellano S."/>
            <person name="Anthouard V."/>
            <person name="Jubin C."/>
            <person name="Castelli V."/>
            <person name="Katinka M."/>
            <person name="Vacherie B."/>
            <person name="Biemont C."/>
            <person name="Skalli Z."/>
            <person name="Cattolico L."/>
            <person name="Poulain J."/>
            <person name="De Berardinis V."/>
            <person name="Cruaud C."/>
            <person name="Duprat S."/>
            <person name="Brottier P."/>
            <person name="Coutanceau J.-P."/>
            <person name="Gouzy J."/>
            <person name="Parra G."/>
            <person name="Lardier G."/>
            <person name="Chapple C."/>
            <person name="McKernan K.J."/>
            <person name="McEwan P."/>
            <person name="Bosak S."/>
            <person name="Kellis M."/>
            <person name="Volff J.-N."/>
            <person name="Guigo R."/>
            <person name="Zody M.C."/>
            <person name="Mesirov J."/>
            <person name="Lindblad-Toh K."/>
            <person name="Birren B."/>
            <person name="Nusbaum C."/>
            <person name="Kahn D."/>
            <person name="Robinson-Rechavi M."/>
            <person name="Laudet V."/>
            <person name="Schachter V."/>
            <person name="Quetier F."/>
            <person name="Saurin W."/>
            <person name="Scarpelli C."/>
            <person name="Wincker P."/>
            <person name="Lander E.S."/>
            <person name="Weissenbach J."/>
            <person name="Roest Crollius H."/>
        </authorList>
    </citation>
    <scope>NUCLEOTIDE SEQUENCE [LARGE SCALE GENOMIC DNA]</scope>
</reference>
<dbReference type="HOGENOM" id="CLU_042536_0_0_1"/>
<evidence type="ECO:0000256" key="4">
    <source>
        <dbReference type="ARBA" id="ARBA00023015"/>
    </source>
</evidence>
<keyword evidence="3" id="KW-0809">Transit peptide</keyword>
<dbReference type="Gene3D" id="1.25.70.10">
    <property type="entry name" value="Transcription termination factor 3, mitochondrial"/>
    <property type="match status" value="1"/>
</dbReference>
<sequence length="303" mass="34467">DAPTYSALEIIDDDEAVGIVVPPALPPSSTSLRDYVDHSETLKKLVELGVNLWKIEQRPNVGSMLMRLNFDTDVAPKLLFLKDIGVDGSRFGYIITRNPFLLTENLENLQARVNYLKSKNFSGDTVASMVSRAPYLLNFSVKRLDNRLCFFQNQLSLSASNTRNVVARLPRLLCGSLEPIKENLKVCEIEFGFKKNEIQHIVTAVPKVLTANKKKLTQIFDYLHNTMKVPHHLIAKFPQVLNSKYLRIRERHLFLEYLGKAQYDPALPTYISLDRLVSLPDESFCTDVASATVKDFYLFQKTL</sequence>
<dbReference type="GeneTree" id="ENSGT00390000005801"/>
<dbReference type="STRING" id="99883.ENSTNIP00000012044"/>
<evidence type="ECO:0000313" key="9">
    <source>
        <dbReference type="Ensembl" id="ENSTNIP00000012044.1"/>
    </source>
</evidence>
<evidence type="ECO:0000256" key="5">
    <source>
        <dbReference type="ARBA" id="ARBA00023128"/>
    </source>
</evidence>
<keyword evidence="4" id="KW-0805">Transcription regulation</keyword>
<evidence type="ECO:0000256" key="7">
    <source>
        <dbReference type="ARBA" id="ARBA00071275"/>
    </source>
</evidence>
<dbReference type="InterPro" id="IPR038538">
    <property type="entry name" value="MTERF_sf"/>
</dbReference>
<evidence type="ECO:0000256" key="1">
    <source>
        <dbReference type="ARBA" id="ARBA00004173"/>
    </source>
</evidence>
<dbReference type="Pfam" id="PF02536">
    <property type="entry name" value="mTERF"/>
    <property type="match status" value="1"/>
</dbReference>
<dbReference type="AlphaFoldDB" id="H3CUW0"/>
<proteinExistence type="inferred from homology"/>
<dbReference type="OMA" id="NPFWLMF"/>
<evidence type="ECO:0000313" key="10">
    <source>
        <dbReference type="Proteomes" id="UP000007303"/>
    </source>
</evidence>
<dbReference type="FunFam" id="1.25.70.10:FF:000002">
    <property type="entry name" value="transcription termination factor 3, mitochondrial"/>
    <property type="match status" value="1"/>
</dbReference>
<dbReference type="PANTHER" id="PTHR13068">
    <property type="entry name" value="CGI-12 PROTEIN-RELATED"/>
    <property type="match status" value="1"/>
</dbReference>
<protein>
    <recommendedName>
        <fullName evidence="7">Transcription termination factor 3, mitochondrial</fullName>
    </recommendedName>
    <alternativeName>
        <fullName evidence="8">mTERF domain-containing protein 1, mitochondrial</fullName>
    </alternativeName>
</protein>
<evidence type="ECO:0000256" key="3">
    <source>
        <dbReference type="ARBA" id="ARBA00022946"/>
    </source>
</evidence>
<evidence type="ECO:0000256" key="6">
    <source>
        <dbReference type="ARBA" id="ARBA00023163"/>
    </source>
</evidence>
<comment type="subcellular location">
    <subcellularLocation>
        <location evidence="1">Mitochondrion</location>
    </subcellularLocation>
</comment>
<name>H3CUW0_TETNG</name>
<dbReference type="SMART" id="SM00733">
    <property type="entry name" value="Mterf"/>
    <property type="match status" value="5"/>
</dbReference>
<dbReference type="InParanoid" id="H3CUW0"/>
<dbReference type="PANTHER" id="PTHR13068:SF194">
    <property type="entry name" value="TRANSCRIPTION TERMINATION FACTOR 3, MITOCHONDRIAL"/>
    <property type="match status" value="1"/>
</dbReference>
<dbReference type="Proteomes" id="UP000007303">
    <property type="component" value="Unassembled WGS sequence"/>
</dbReference>
<evidence type="ECO:0000256" key="8">
    <source>
        <dbReference type="ARBA" id="ARBA00081775"/>
    </source>
</evidence>
<evidence type="ECO:0000256" key="2">
    <source>
        <dbReference type="ARBA" id="ARBA00007692"/>
    </source>
</evidence>